<feature type="domain" description="Partial AB-hydrolase lipase" evidence="5">
    <location>
        <begin position="421"/>
        <end position="498"/>
    </location>
</feature>
<evidence type="ECO:0000256" key="3">
    <source>
        <dbReference type="ARBA" id="ARBA00023098"/>
    </source>
</evidence>
<evidence type="ECO:0000256" key="1">
    <source>
        <dbReference type="ARBA" id="ARBA00010701"/>
    </source>
</evidence>
<evidence type="ECO:0000259" key="4">
    <source>
        <dbReference type="Pfam" id="PF00561"/>
    </source>
</evidence>
<keyword evidence="8" id="KW-1185">Reference proteome</keyword>
<comment type="caution">
    <text evidence="6">The sequence shown here is derived from an EMBL/GenBank/DDBJ whole genome shotgun (WGS) entry which is preliminary data.</text>
</comment>
<reference evidence="7 8" key="2">
    <citation type="journal article" date="2021" name="J. Hered.">
        <title>Feather Gene Expression Elucidates the Developmental Basis of Plumage Iridescence in African Starlings.</title>
        <authorList>
            <person name="Rubenstein D.R."/>
            <person name="Corvelo A."/>
            <person name="MacManes M.D."/>
            <person name="Maia R."/>
            <person name="Narzisi G."/>
            <person name="Rousaki A."/>
            <person name="Vandenabeele P."/>
            <person name="Shawkey M.D."/>
            <person name="Solomon J."/>
        </authorList>
    </citation>
    <scope>NUCLEOTIDE SEQUENCE [LARGE SCALE GENOMIC DNA]</scope>
    <source>
        <strain evidence="7">SS15</strain>
    </source>
</reference>
<proteinExistence type="inferred from homology"/>
<comment type="similarity">
    <text evidence="1">Belongs to the AB hydrolase superfamily. Lipase family.</text>
</comment>
<evidence type="ECO:0000259" key="5">
    <source>
        <dbReference type="Pfam" id="PF04083"/>
    </source>
</evidence>
<dbReference type="AlphaFoldDB" id="A0A835NIG5"/>
<evidence type="ECO:0000256" key="2">
    <source>
        <dbReference type="ARBA" id="ARBA00022963"/>
    </source>
</evidence>
<dbReference type="InterPro" id="IPR006693">
    <property type="entry name" value="AB_hydrolase_lipase"/>
</dbReference>
<dbReference type="PANTHER" id="PTHR11005">
    <property type="entry name" value="LYSOSOMAL ACID LIPASE-RELATED"/>
    <property type="match status" value="1"/>
</dbReference>
<dbReference type="EMBL" id="JADDUC010000208">
    <property type="protein sequence ID" value="KAG0115688.1"/>
    <property type="molecule type" value="Genomic_DNA"/>
</dbReference>
<evidence type="ECO:0000313" key="8">
    <source>
        <dbReference type="Proteomes" id="UP000618051"/>
    </source>
</evidence>
<name>A0A835NIG5_9PASS</name>
<sequence>GVYTCHPTLQPAQIGLSPEGCRALLQGPARELCHLSTALAAFISGQSEMASFWGYPSEEYDVVTEDGYILQLNRIPHGRGNAGCQGVRPVALLQHGLLAEGSSWLTNLPNNSLGFILADAGYDVWIGNSRGNTWSRRHQVLTPKQDEFWAFSFDEMAKYDLPAMISFIEQKTGQKQLYYIGHSQGTTIGFIAFSTMPQLAQKIKVFFALSPVVTVMFSQSPFRKLSFFSDSGLKELFGTKEFLPHTALGELILSRFCVCSRVCKHLLAKVFGFNWKNTNMSRFDVYVGHVPAGSSVQNIIHWLQGVHGGALRAFDGGHVYNSLHYRQTGAPFYNVKGMEVPTAIWNAGQDCLADPRDTALLLPQVKNLLHHKMVPHWNHMDFILGLDATESTMMWLFLTISCLMFIPAKSEENPEMSMGVGEIVQYHGYPYEEHEVVTDDGYYLTLQRIPHGRDNLESFSISHKAGAQAPNMFCPPPKAVVLLQHGLVLEGSNWITNLPNTSLGFILADAGYDVWIGNNRGNSWSRKHKEFEFHQQEYSAYSFHEMAMYDLPATINYILQKTGQEQLYYVGYSQGTTIGFIAFSSIPELDRKIKMFFALAPITVNSNMKSPLVRVFDLPEVLIKLILGHTVVFDKDYILKQVISTMCIYPMLKTVCSLVLYLPGGFTDSLNVVYPSNAWIINVTLLLQLYQTGEFKYYDYGSDNVLHYNQTTPPFYELENMKTPLAAWYGGQDWISVPEDVNMTLPRISNVAYKKYIPEFVHFDFLWGKQVYEQSQIICHRGYPSEEYDVLTRDGYYIHLNRIPHGREKPKNTGPRPVVFLQHGILGEGSHWVENLANNSLGFILADSGYDVWLGNSRGTSWSRRHQHLSADQVEFWDFRWAGARYKSLAMFSACHQALGRAPDVKLGNVKQLNISLPSCSCLITNIPLLCCSFHEMAMYDLPAAIDFVLQKTGQKQLHYVGYSQGCSIAFIAFSSMPELAQKVKMFFALAPVVAPKHSRSPFIKMQLLLDNKLKMIPLLLGRTDASLRVRKLWRFLPELCRHMLLHKPCANLLFLLSGYNEKNLNMTRLDVYTSHYPDGTSVKNIIHWAQVVKSGEFKAFDYGSENQARYHQVGAAVAVLAAGDAGGLSGVVQGQNGWEGLTNRDPSVSLQDTPPLYHVEEMLVPTVVWSGGQDWAADWRDILLLLPRITHLISYTHIPDWNHWDFVWGLDAPGRLYSSILRLMEGSG</sequence>
<keyword evidence="2" id="KW-0442">Lipid degradation</keyword>
<dbReference type="GO" id="GO:0016042">
    <property type="term" value="P:lipid catabolic process"/>
    <property type="evidence" value="ECO:0007669"/>
    <property type="project" value="UniProtKB-KW"/>
</dbReference>
<feature type="non-terminal residue" evidence="6">
    <location>
        <position position="1"/>
    </location>
</feature>
<dbReference type="EMBL" id="JADDUC020000025">
    <property type="protein sequence ID" value="KAI1231581.1"/>
    <property type="molecule type" value="Genomic_DNA"/>
</dbReference>
<feature type="domain" description="AB hydrolase-1" evidence="4">
    <location>
        <begin position="817"/>
        <end position="1210"/>
    </location>
</feature>
<dbReference type="FunFam" id="3.40.50.1820:FF:000012">
    <property type="entry name" value="Lipase"/>
    <property type="match status" value="2"/>
</dbReference>
<protein>
    <submittedName>
        <fullName evidence="6">Lipase member K</fullName>
    </submittedName>
</protein>
<dbReference type="Pfam" id="PF04083">
    <property type="entry name" value="Abhydro_lipase"/>
    <property type="match status" value="2"/>
</dbReference>
<dbReference type="Gene3D" id="3.40.50.1820">
    <property type="entry name" value="alpha/beta hydrolase"/>
    <property type="match status" value="3"/>
</dbReference>
<dbReference type="InterPro" id="IPR029058">
    <property type="entry name" value="AB_hydrolase_fold"/>
</dbReference>
<feature type="domain" description="Partial AB-hydrolase lipase" evidence="5">
    <location>
        <begin position="47"/>
        <end position="108"/>
    </location>
</feature>
<dbReference type="Pfam" id="PF00561">
    <property type="entry name" value="Abhydrolase_1"/>
    <property type="match status" value="1"/>
</dbReference>
<dbReference type="SUPFAM" id="SSF53474">
    <property type="entry name" value="alpha/beta-Hydrolases"/>
    <property type="match status" value="3"/>
</dbReference>
<reference evidence="7" key="3">
    <citation type="submission" date="2022-01" db="EMBL/GenBank/DDBJ databases">
        <authorList>
            <person name="Rubenstein D.R."/>
        </authorList>
    </citation>
    <scope>NUCLEOTIDE SEQUENCE</scope>
    <source>
        <strain evidence="7">SS15</strain>
        <tissue evidence="7">Liver</tissue>
    </source>
</reference>
<organism evidence="6">
    <name type="scientific">Lamprotornis superbus</name>
    <dbReference type="NCBI Taxonomy" id="245042"/>
    <lineage>
        <taxon>Eukaryota</taxon>
        <taxon>Metazoa</taxon>
        <taxon>Chordata</taxon>
        <taxon>Craniata</taxon>
        <taxon>Vertebrata</taxon>
        <taxon>Euteleostomi</taxon>
        <taxon>Archelosauria</taxon>
        <taxon>Archosauria</taxon>
        <taxon>Dinosauria</taxon>
        <taxon>Saurischia</taxon>
        <taxon>Theropoda</taxon>
        <taxon>Coelurosauria</taxon>
        <taxon>Aves</taxon>
        <taxon>Neognathae</taxon>
        <taxon>Neoaves</taxon>
        <taxon>Telluraves</taxon>
        <taxon>Australaves</taxon>
        <taxon>Passeriformes</taxon>
        <taxon>Sturnidae</taxon>
        <taxon>Lamprotornis</taxon>
    </lineage>
</organism>
<dbReference type="OrthoDB" id="9974421at2759"/>
<dbReference type="Proteomes" id="UP000618051">
    <property type="component" value="Unassembled WGS sequence"/>
</dbReference>
<gene>
    <name evidence="7" type="ORF">IHE44_0007652</name>
    <name evidence="6" type="ORF">IHE44_005543</name>
</gene>
<evidence type="ECO:0000313" key="6">
    <source>
        <dbReference type="EMBL" id="KAG0115688.1"/>
    </source>
</evidence>
<keyword evidence="3" id="KW-0443">Lipid metabolism</keyword>
<evidence type="ECO:0000313" key="7">
    <source>
        <dbReference type="EMBL" id="KAI1231581.1"/>
    </source>
</evidence>
<accession>A0A835NIG5</accession>
<reference evidence="6" key="1">
    <citation type="submission" date="2020-10" db="EMBL/GenBank/DDBJ databases">
        <title>Feather gene expression reveals the developmental basis of iridescence in African starlings.</title>
        <authorList>
            <person name="Rubenstein D.R."/>
        </authorList>
    </citation>
    <scope>NUCLEOTIDE SEQUENCE</scope>
    <source>
        <strain evidence="6">SS15</strain>
        <tissue evidence="6">Liver</tissue>
    </source>
</reference>
<dbReference type="InterPro" id="IPR000073">
    <property type="entry name" value="AB_hydrolase_1"/>
</dbReference>